<dbReference type="PANTHER" id="PTHR31689:SF0">
    <property type="entry name" value="DIAMINOPIMELATE EPIMERASE"/>
    <property type="match status" value="1"/>
</dbReference>
<evidence type="ECO:0000256" key="4">
    <source>
        <dbReference type="ARBA" id="ARBA00022605"/>
    </source>
</evidence>
<keyword evidence="11" id="KW-1185">Reference proteome</keyword>
<comment type="similarity">
    <text evidence="2 8">Belongs to the diaminopimelate epimerase family.</text>
</comment>
<proteinExistence type="inferred from homology"/>
<organism evidence="10 11">
    <name type="scientific">Sedimentibacter acidaminivorans</name>
    <dbReference type="NCBI Taxonomy" id="913099"/>
    <lineage>
        <taxon>Bacteria</taxon>
        <taxon>Bacillati</taxon>
        <taxon>Bacillota</taxon>
        <taxon>Tissierellia</taxon>
        <taxon>Sedimentibacter</taxon>
    </lineage>
</organism>
<sequence length="281" mass="31117">MEFTKIQGAGNDFIIINNMKLKLPLNDIPAMAKKLCTRKVSLGANGFMVVDFPEGDADFKMRFYNSDGSIGEMCGNGARCIARYAYLNNIAGKNMRFETLAGNISAEILEGRLVKVQLNNPEKVMLDHDVEIDGIKYECSYVELGNPGIPHAIVKYPNLENTEESQIFDLGRKIRFYKEFPKGANVNFFNILDDTTAIVKTYERGVEDFTLACGTGSGSTAVALIFKGYLKSNKVKIIVPGGELFIEVERAEDKIEKLFLIGDTNIIAVGQIIDEDLNSIS</sequence>
<dbReference type="PROSITE" id="PS01326">
    <property type="entry name" value="DAP_EPIMERASE"/>
    <property type="match status" value="1"/>
</dbReference>
<dbReference type="EC" id="5.1.1.7" evidence="3 8"/>
<comment type="caution">
    <text evidence="8">Lacks conserved residue(s) required for the propagation of feature annotation.</text>
</comment>
<feature type="site" description="Could be important to modulate the pK values of the two catalytic cysteine residues" evidence="8">
    <location>
        <position position="151"/>
    </location>
</feature>
<dbReference type="EMBL" id="JAGGKS010000007">
    <property type="protein sequence ID" value="MBP1926666.1"/>
    <property type="molecule type" value="Genomic_DNA"/>
</dbReference>
<feature type="binding site" evidence="8">
    <location>
        <position position="185"/>
    </location>
    <ligand>
        <name>substrate</name>
    </ligand>
</feature>
<feature type="binding site" evidence="8">
    <location>
        <position position="65"/>
    </location>
    <ligand>
        <name>substrate</name>
    </ligand>
</feature>
<dbReference type="InterPro" id="IPR001653">
    <property type="entry name" value="DAP_epimerase_DapF"/>
</dbReference>
<comment type="catalytic activity">
    <reaction evidence="7 8">
        <text>(2S,6S)-2,6-diaminopimelate = meso-2,6-diaminopimelate</text>
        <dbReference type="Rhea" id="RHEA:15393"/>
        <dbReference type="ChEBI" id="CHEBI:57609"/>
        <dbReference type="ChEBI" id="CHEBI:57791"/>
        <dbReference type="EC" id="5.1.1.7"/>
    </reaction>
</comment>
<evidence type="ECO:0000256" key="9">
    <source>
        <dbReference type="PROSITE-ProRule" id="PRU10125"/>
    </source>
</evidence>
<evidence type="ECO:0000256" key="6">
    <source>
        <dbReference type="ARBA" id="ARBA00023235"/>
    </source>
</evidence>
<evidence type="ECO:0000313" key="11">
    <source>
        <dbReference type="Proteomes" id="UP001519342"/>
    </source>
</evidence>
<keyword evidence="4 8" id="KW-0028">Amino-acid biosynthesis</keyword>
<evidence type="ECO:0000256" key="2">
    <source>
        <dbReference type="ARBA" id="ARBA00010219"/>
    </source>
</evidence>
<comment type="function">
    <text evidence="8">Catalyzes the stereoinversion of LL-2,6-diaminopimelate (L,L-DAP) to meso-diaminopimelate (meso-DAP), a precursor of L-lysine and an essential component of the bacterial peptidoglycan.</text>
</comment>
<feature type="binding site" evidence="8">
    <location>
        <begin position="203"/>
        <end position="204"/>
    </location>
    <ligand>
        <name>substrate</name>
    </ligand>
</feature>
<dbReference type="InterPro" id="IPR018510">
    <property type="entry name" value="DAP_epimerase_AS"/>
</dbReference>
<dbReference type="Gene3D" id="3.10.310.10">
    <property type="entry name" value="Diaminopimelate Epimerase, Chain A, domain 1"/>
    <property type="match status" value="2"/>
</dbReference>
<dbReference type="GO" id="GO:0008837">
    <property type="term" value="F:diaminopimelate epimerase activity"/>
    <property type="evidence" value="ECO:0007669"/>
    <property type="project" value="UniProtKB-EC"/>
</dbReference>
<comment type="subcellular location">
    <subcellularLocation>
        <location evidence="8">Cytoplasm</location>
    </subcellularLocation>
</comment>
<evidence type="ECO:0000256" key="3">
    <source>
        <dbReference type="ARBA" id="ARBA00013080"/>
    </source>
</evidence>
<evidence type="ECO:0000313" key="10">
    <source>
        <dbReference type="EMBL" id="MBP1926666.1"/>
    </source>
</evidence>
<keyword evidence="5 8" id="KW-0457">Lysine biosynthesis</keyword>
<evidence type="ECO:0000256" key="1">
    <source>
        <dbReference type="ARBA" id="ARBA00005196"/>
    </source>
</evidence>
<dbReference type="Proteomes" id="UP001519342">
    <property type="component" value="Unassembled WGS sequence"/>
</dbReference>
<evidence type="ECO:0000256" key="7">
    <source>
        <dbReference type="ARBA" id="ARBA00051712"/>
    </source>
</evidence>
<dbReference type="RefSeq" id="WP_209512387.1">
    <property type="nucleotide sequence ID" value="NZ_JAGGKS010000007.1"/>
</dbReference>
<keyword evidence="6 8" id="KW-0413">Isomerase</keyword>
<comment type="subunit">
    <text evidence="8">Homodimer.</text>
</comment>
<keyword evidence="8" id="KW-0963">Cytoplasm</keyword>
<feature type="active site" description="Proton acceptor" evidence="8">
    <location>
        <position position="213"/>
    </location>
</feature>
<feature type="active site" evidence="9">
    <location>
        <position position="74"/>
    </location>
</feature>
<comment type="pathway">
    <text evidence="1 8">Amino-acid biosynthesis; L-lysine biosynthesis via DAP pathway; DL-2,6-diaminopimelate from LL-2,6-diaminopimelate: step 1/1.</text>
</comment>
<dbReference type="Pfam" id="PF01678">
    <property type="entry name" value="DAP_epimerase"/>
    <property type="match status" value="2"/>
</dbReference>
<evidence type="ECO:0000256" key="8">
    <source>
        <dbReference type="HAMAP-Rule" id="MF_00197"/>
    </source>
</evidence>
<dbReference type="NCBIfam" id="TIGR00652">
    <property type="entry name" value="DapF"/>
    <property type="match status" value="1"/>
</dbReference>
<reference evidence="10 11" key="1">
    <citation type="submission" date="2021-03" db="EMBL/GenBank/DDBJ databases">
        <title>Genomic Encyclopedia of Type Strains, Phase IV (KMG-IV): sequencing the most valuable type-strain genomes for metagenomic binning, comparative biology and taxonomic classification.</title>
        <authorList>
            <person name="Goeker M."/>
        </authorList>
    </citation>
    <scope>NUCLEOTIDE SEQUENCE [LARGE SCALE GENOMIC DNA]</scope>
    <source>
        <strain evidence="10 11">DSM 24004</strain>
    </source>
</reference>
<feature type="site" description="Could be important to modulate the pK values of the two catalytic cysteine residues" evidence="8">
    <location>
        <position position="203"/>
    </location>
</feature>
<gene>
    <name evidence="8" type="primary">dapF</name>
    <name evidence="10" type="ORF">J2Z76_002535</name>
</gene>
<name>A0ABS4GG58_9FIRM</name>
<feature type="binding site" evidence="8">
    <location>
        <begin position="75"/>
        <end position="76"/>
    </location>
    <ligand>
        <name>substrate</name>
    </ligand>
</feature>
<feature type="binding site" evidence="8">
    <location>
        <position position="11"/>
    </location>
    <ligand>
        <name>substrate</name>
    </ligand>
</feature>
<dbReference type="SUPFAM" id="SSF54506">
    <property type="entry name" value="Diaminopimelate epimerase-like"/>
    <property type="match status" value="2"/>
</dbReference>
<dbReference type="HAMAP" id="MF_00197">
    <property type="entry name" value="DAP_epimerase"/>
    <property type="match status" value="1"/>
</dbReference>
<comment type="caution">
    <text evidence="10">The sequence shown here is derived from an EMBL/GenBank/DDBJ whole genome shotgun (WGS) entry which is preliminary data.</text>
</comment>
<feature type="binding site" evidence="8">
    <location>
        <begin position="214"/>
        <end position="215"/>
    </location>
    <ligand>
        <name>substrate</name>
    </ligand>
</feature>
<evidence type="ECO:0000256" key="5">
    <source>
        <dbReference type="ARBA" id="ARBA00023154"/>
    </source>
</evidence>
<feature type="active site" description="Proton donor" evidence="8">
    <location>
        <position position="74"/>
    </location>
</feature>
<accession>A0ABS4GG58</accession>
<protein>
    <recommendedName>
        <fullName evidence="3 8">Diaminopimelate epimerase</fullName>
        <shortName evidence="8">DAP epimerase</shortName>
        <ecNumber evidence="3 8">5.1.1.7</ecNumber>
    </recommendedName>
    <alternativeName>
        <fullName evidence="8">PLP-independent amino acid racemase</fullName>
    </alternativeName>
</protein>
<dbReference type="PANTHER" id="PTHR31689">
    <property type="entry name" value="DIAMINOPIMELATE EPIMERASE, CHLOROPLASTIC"/>
    <property type="match status" value="1"/>
</dbReference>